<proteinExistence type="predicted"/>
<dbReference type="OrthoDB" id="274259at2"/>
<sequence>MSISSLPPPTEKLITADDLLNMPDDGRVTELVRGRIVEMPPTQLPHGKVCLAIGGILVKYLEVHDVGHGAVNDCGIITKRAPDTVRGADAAFGSYVRLPKDQPPRGYWPVSPEIVFEVLSPTDRPGATLTKVSEYLAAGVVVVIVVDPDEYLIHVNAASQLPFELGFGDQLKLNQFLPESLPEWTVAVREFFRFLPQPN</sequence>
<dbReference type="InterPro" id="IPR012296">
    <property type="entry name" value="Nuclease_put_TT1808"/>
</dbReference>
<protein>
    <recommendedName>
        <fullName evidence="1">Putative restriction endonuclease domain-containing protein</fullName>
    </recommendedName>
</protein>
<gene>
    <name evidence="2" type="ORF">ETAA8_06820</name>
</gene>
<dbReference type="KEGG" id="aagg:ETAA8_06820"/>
<dbReference type="Proteomes" id="UP000315017">
    <property type="component" value="Chromosome"/>
</dbReference>
<keyword evidence="3" id="KW-1185">Reference proteome</keyword>
<dbReference type="PANTHER" id="PTHR34107:SF4">
    <property type="entry name" value="SLL1222 PROTEIN"/>
    <property type="match status" value="1"/>
</dbReference>
<dbReference type="AlphaFoldDB" id="A0A517Y656"/>
<dbReference type="SUPFAM" id="SSF52980">
    <property type="entry name" value="Restriction endonuclease-like"/>
    <property type="match status" value="1"/>
</dbReference>
<evidence type="ECO:0000313" key="2">
    <source>
        <dbReference type="EMBL" id="QDU25612.1"/>
    </source>
</evidence>
<dbReference type="RefSeq" id="WP_145084833.1">
    <property type="nucleotide sequence ID" value="NZ_CP036274.1"/>
</dbReference>
<organism evidence="2 3">
    <name type="scientific">Anatilimnocola aggregata</name>
    <dbReference type="NCBI Taxonomy" id="2528021"/>
    <lineage>
        <taxon>Bacteria</taxon>
        <taxon>Pseudomonadati</taxon>
        <taxon>Planctomycetota</taxon>
        <taxon>Planctomycetia</taxon>
        <taxon>Pirellulales</taxon>
        <taxon>Pirellulaceae</taxon>
        <taxon>Anatilimnocola</taxon>
    </lineage>
</organism>
<dbReference type="Gene3D" id="3.90.1570.10">
    <property type="entry name" value="tt1808, chain A"/>
    <property type="match status" value="1"/>
</dbReference>
<feature type="domain" description="Putative restriction endonuclease" evidence="1">
    <location>
        <begin position="17"/>
        <end position="178"/>
    </location>
</feature>
<dbReference type="Pfam" id="PF05685">
    <property type="entry name" value="Uma2"/>
    <property type="match status" value="1"/>
</dbReference>
<reference evidence="2 3" key="1">
    <citation type="submission" date="2019-02" db="EMBL/GenBank/DDBJ databases">
        <title>Deep-cultivation of Planctomycetes and their phenomic and genomic characterization uncovers novel biology.</title>
        <authorList>
            <person name="Wiegand S."/>
            <person name="Jogler M."/>
            <person name="Boedeker C."/>
            <person name="Pinto D."/>
            <person name="Vollmers J."/>
            <person name="Rivas-Marin E."/>
            <person name="Kohn T."/>
            <person name="Peeters S.H."/>
            <person name="Heuer A."/>
            <person name="Rast P."/>
            <person name="Oberbeckmann S."/>
            <person name="Bunk B."/>
            <person name="Jeske O."/>
            <person name="Meyerdierks A."/>
            <person name="Storesund J.E."/>
            <person name="Kallscheuer N."/>
            <person name="Luecker S."/>
            <person name="Lage O.M."/>
            <person name="Pohl T."/>
            <person name="Merkel B.J."/>
            <person name="Hornburger P."/>
            <person name="Mueller R.-W."/>
            <person name="Bruemmer F."/>
            <person name="Labrenz M."/>
            <person name="Spormann A.M."/>
            <person name="Op den Camp H."/>
            <person name="Overmann J."/>
            <person name="Amann R."/>
            <person name="Jetten M.S.M."/>
            <person name="Mascher T."/>
            <person name="Medema M.H."/>
            <person name="Devos D.P."/>
            <person name="Kaster A.-K."/>
            <person name="Ovreas L."/>
            <person name="Rohde M."/>
            <person name="Galperin M.Y."/>
            <person name="Jogler C."/>
        </authorList>
    </citation>
    <scope>NUCLEOTIDE SEQUENCE [LARGE SCALE GENOMIC DNA]</scope>
    <source>
        <strain evidence="2 3">ETA_A8</strain>
    </source>
</reference>
<dbReference type="CDD" id="cd06260">
    <property type="entry name" value="DUF820-like"/>
    <property type="match status" value="1"/>
</dbReference>
<dbReference type="EMBL" id="CP036274">
    <property type="protein sequence ID" value="QDU25612.1"/>
    <property type="molecule type" value="Genomic_DNA"/>
</dbReference>
<dbReference type="PANTHER" id="PTHR34107">
    <property type="entry name" value="SLL0198 PROTEIN-RELATED"/>
    <property type="match status" value="1"/>
</dbReference>
<name>A0A517Y656_9BACT</name>
<dbReference type="InterPro" id="IPR008538">
    <property type="entry name" value="Uma2"/>
</dbReference>
<evidence type="ECO:0000259" key="1">
    <source>
        <dbReference type="Pfam" id="PF05685"/>
    </source>
</evidence>
<dbReference type="InterPro" id="IPR011335">
    <property type="entry name" value="Restrct_endonuc-II-like"/>
</dbReference>
<evidence type="ECO:0000313" key="3">
    <source>
        <dbReference type="Proteomes" id="UP000315017"/>
    </source>
</evidence>
<accession>A0A517Y656</accession>